<evidence type="ECO:0000313" key="2">
    <source>
        <dbReference type="Proteomes" id="UP000440578"/>
    </source>
</evidence>
<accession>A0A6A4VGX6</accession>
<dbReference type="Proteomes" id="UP000440578">
    <property type="component" value="Unassembled WGS sequence"/>
</dbReference>
<evidence type="ECO:0000313" key="1">
    <source>
        <dbReference type="EMBL" id="KAF0288711.1"/>
    </source>
</evidence>
<gene>
    <name evidence="1" type="primary">Tgfbr3_1</name>
    <name evidence="1" type="ORF">FJT64_012915</name>
</gene>
<dbReference type="OrthoDB" id="6420824at2759"/>
<sequence>MPGPPERHAHRVLTHGRQLSQPRDHHRARLIDACRLVTKRSQVVRCDLSPYTVRSQRVRGREGLLKFVMSRLQAVTSLSAVGAADTIDLTVGIDLDAPDTCDTKVKSRRPSTGLVAHVSRPVPLLGCYHGHLAGLGHRDVYVVEVTTESQSFWNSRVTVNLLPMPDRKSTAGNLTLILKSAVPVTWELASDGFSGDLLVLTERPVKETRLGSDVAVETRFTRLPGSFTALMLFAVKYSHGPPVAYVRAAAFNELDIRLNGGAALAEV</sequence>
<name>A0A6A4VGX6_AMPAM</name>
<dbReference type="EMBL" id="VIIS01002083">
    <property type="protein sequence ID" value="KAF0288711.1"/>
    <property type="molecule type" value="Genomic_DNA"/>
</dbReference>
<organism evidence="1 2">
    <name type="scientific">Amphibalanus amphitrite</name>
    <name type="common">Striped barnacle</name>
    <name type="synonym">Balanus amphitrite</name>
    <dbReference type="NCBI Taxonomy" id="1232801"/>
    <lineage>
        <taxon>Eukaryota</taxon>
        <taxon>Metazoa</taxon>
        <taxon>Ecdysozoa</taxon>
        <taxon>Arthropoda</taxon>
        <taxon>Crustacea</taxon>
        <taxon>Multicrustacea</taxon>
        <taxon>Cirripedia</taxon>
        <taxon>Thoracica</taxon>
        <taxon>Thoracicalcarea</taxon>
        <taxon>Balanomorpha</taxon>
        <taxon>Balanoidea</taxon>
        <taxon>Balanidae</taxon>
        <taxon>Amphibalaninae</taxon>
        <taxon>Amphibalanus</taxon>
    </lineage>
</organism>
<keyword evidence="1" id="KW-0675">Receptor</keyword>
<protein>
    <submittedName>
        <fullName evidence="1">Transforming growth factor beta receptor type 3</fullName>
    </submittedName>
</protein>
<dbReference type="AlphaFoldDB" id="A0A6A4VGX6"/>
<proteinExistence type="predicted"/>
<comment type="caution">
    <text evidence="1">The sequence shown here is derived from an EMBL/GenBank/DDBJ whole genome shotgun (WGS) entry which is preliminary data.</text>
</comment>
<keyword evidence="2" id="KW-1185">Reference proteome</keyword>
<reference evidence="1 2" key="1">
    <citation type="submission" date="2019-07" db="EMBL/GenBank/DDBJ databases">
        <title>Draft genome assembly of a fouling barnacle, Amphibalanus amphitrite (Darwin, 1854): The first reference genome for Thecostraca.</title>
        <authorList>
            <person name="Kim W."/>
        </authorList>
    </citation>
    <scope>NUCLEOTIDE SEQUENCE [LARGE SCALE GENOMIC DNA]</scope>
    <source>
        <strain evidence="1">SNU_AA5</strain>
        <tissue evidence="1">Soma without cirri and trophi</tissue>
    </source>
</reference>